<dbReference type="Pfam" id="PF01709">
    <property type="entry name" value="Transcrip_reg"/>
    <property type="match status" value="1"/>
</dbReference>
<dbReference type="Gene3D" id="1.10.10.200">
    <property type="match status" value="1"/>
</dbReference>
<feature type="domain" description="TACO1/YebC-like second and third" evidence="2">
    <location>
        <begin position="121"/>
        <end position="279"/>
    </location>
</feature>
<evidence type="ECO:0008006" key="6">
    <source>
        <dbReference type="Google" id="ProtNLM"/>
    </source>
</evidence>
<sequence>MASLSRSLAPLLRARPATASPSLCAQCRRSFGSSPVLPAGHNKWSKIRHDKAANDKKKAQTRNPLLKSLTLYSKLYGPDPKDNPQLATVIAACKKASVPKEKIEAAIARGQGKSSDGATLEQLTLEAVVPPSIALIIEVETESKGRVLQDVNHWIRKVHGSVGASKFFFTRRGRVVLDPADTGLGVDEIMDEAIEAGAEDLENDADGNLVVWTQPTDTMRVAKALASKFGLKISSSDIMWTANEDTKATLNASHELNVFAELLEGLRQDNDIQAIYSNVSRGSMSDEEWERIQANLDS</sequence>
<evidence type="ECO:0000313" key="4">
    <source>
        <dbReference type="EMBL" id="KAL2271531.1"/>
    </source>
</evidence>
<feature type="domain" description="TACO1/YebC-like N-terminal" evidence="3">
    <location>
        <begin position="42"/>
        <end position="113"/>
    </location>
</feature>
<protein>
    <recommendedName>
        <fullName evidence="6">Transcriptional regulatory protein</fullName>
    </recommendedName>
</protein>
<dbReference type="Gene3D" id="3.30.70.980">
    <property type="match status" value="2"/>
</dbReference>
<dbReference type="GeneID" id="98129241"/>
<reference evidence="4 5" key="1">
    <citation type="journal article" date="2024" name="Commun. Biol.">
        <title>Comparative genomic analysis of thermophilic fungi reveals convergent evolutionary adaptations and gene losses.</title>
        <authorList>
            <person name="Steindorff A.S."/>
            <person name="Aguilar-Pontes M.V."/>
            <person name="Robinson A.J."/>
            <person name="Andreopoulos B."/>
            <person name="LaButti K."/>
            <person name="Kuo A."/>
            <person name="Mondo S."/>
            <person name="Riley R."/>
            <person name="Otillar R."/>
            <person name="Haridas S."/>
            <person name="Lipzen A."/>
            <person name="Grimwood J."/>
            <person name="Schmutz J."/>
            <person name="Clum A."/>
            <person name="Reid I.D."/>
            <person name="Moisan M.C."/>
            <person name="Butler G."/>
            <person name="Nguyen T.T.M."/>
            <person name="Dewar K."/>
            <person name="Conant G."/>
            <person name="Drula E."/>
            <person name="Henrissat B."/>
            <person name="Hansel C."/>
            <person name="Singer S."/>
            <person name="Hutchinson M.I."/>
            <person name="de Vries R.P."/>
            <person name="Natvig D.O."/>
            <person name="Powell A.J."/>
            <person name="Tsang A."/>
            <person name="Grigoriev I.V."/>
        </authorList>
    </citation>
    <scope>NUCLEOTIDE SEQUENCE [LARGE SCALE GENOMIC DNA]</scope>
    <source>
        <strain evidence="4 5">ATCC 22073</strain>
    </source>
</reference>
<keyword evidence="5" id="KW-1185">Reference proteome</keyword>
<comment type="caution">
    <text evidence="4">The sequence shown here is derived from an EMBL/GenBank/DDBJ whole genome shotgun (WGS) entry which is preliminary data.</text>
</comment>
<organism evidence="4 5">
    <name type="scientific">Remersonia thermophila</name>
    <dbReference type="NCBI Taxonomy" id="72144"/>
    <lineage>
        <taxon>Eukaryota</taxon>
        <taxon>Fungi</taxon>
        <taxon>Dikarya</taxon>
        <taxon>Ascomycota</taxon>
        <taxon>Pezizomycotina</taxon>
        <taxon>Sordariomycetes</taxon>
        <taxon>Sordariomycetidae</taxon>
        <taxon>Sordariales</taxon>
        <taxon>Sordariales incertae sedis</taxon>
        <taxon>Remersonia</taxon>
    </lineage>
</organism>
<proteinExistence type="inferred from homology"/>
<dbReference type="InterPro" id="IPR048300">
    <property type="entry name" value="TACO1_YebC-like_2nd/3rd_dom"/>
</dbReference>
<dbReference type="InterPro" id="IPR026564">
    <property type="entry name" value="Transcrip_reg_TACO1-like_dom3"/>
</dbReference>
<dbReference type="InterPro" id="IPR002876">
    <property type="entry name" value="Transcrip_reg_TACO1-like"/>
</dbReference>
<evidence type="ECO:0000259" key="2">
    <source>
        <dbReference type="Pfam" id="PF01709"/>
    </source>
</evidence>
<dbReference type="PANTHER" id="PTHR12532">
    <property type="entry name" value="TRANSLATIONAL ACTIVATOR OF CYTOCHROME C OXIDASE 1"/>
    <property type="match status" value="1"/>
</dbReference>
<dbReference type="Pfam" id="PF20772">
    <property type="entry name" value="TACO1_YebC_N"/>
    <property type="match status" value="1"/>
</dbReference>
<dbReference type="SUPFAM" id="SSF75625">
    <property type="entry name" value="YebC-like"/>
    <property type="match status" value="1"/>
</dbReference>
<dbReference type="RefSeq" id="XP_070870255.1">
    <property type="nucleotide sequence ID" value="XM_071014597.1"/>
</dbReference>
<evidence type="ECO:0000259" key="3">
    <source>
        <dbReference type="Pfam" id="PF20772"/>
    </source>
</evidence>
<dbReference type="HAMAP" id="MF_00693">
    <property type="entry name" value="Transcrip_reg_TACO1"/>
    <property type="match status" value="1"/>
</dbReference>
<name>A0ABR4DMH4_9PEZI</name>
<gene>
    <name evidence="4" type="ORF">VTJ83DRAFT_902</name>
</gene>
<evidence type="ECO:0000313" key="5">
    <source>
        <dbReference type="Proteomes" id="UP001600064"/>
    </source>
</evidence>
<dbReference type="EMBL" id="JAZGUE010000001">
    <property type="protein sequence ID" value="KAL2271531.1"/>
    <property type="molecule type" value="Genomic_DNA"/>
</dbReference>
<dbReference type="PANTHER" id="PTHR12532:SF0">
    <property type="entry name" value="TRANSLATIONAL ACTIVATOR OF CYTOCHROME C OXIDASE 1"/>
    <property type="match status" value="1"/>
</dbReference>
<dbReference type="InterPro" id="IPR017856">
    <property type="entry name" value="Integrase-like_N"/>
</dbReference>
<evidence type="ECO:0000256" key="1">
    <source>
        <dbReference type="ARBA" id="ARBA00008724"/>
    </source>
</evidence>
<dbReference type="InterPro" id="IPR049083">
    <property type="entry name" value="TACO1_YebC_N"/>
</dbReference>
<accession>A0ABR4DMH4</accession>
<dbReference type="InterPro" id="IPR029072">
    <property type="entry name" value="YebC-like"/>
</dbReference>
<dbReference type="Proteomes" id="UP001600064">
    <property type="component" value="Unassembled WGS sequence"/>
</dbReference>
<comment type="similarity">
    <text evidence="1">Belongs to the TACO1 family.</text>
</comment>